<dbReference type="InterPro" id="IPR052772">
    <property type="entry name" value="Endo/PolyKinase_Domain-Protein"/>
</dbReference>
<dbReference type="GO" id="GO:0004519">
    <property type="term" value="F:endonuclease activity"/>
    <property type="evidence" value="ECO:0007669"/>
    <property type="project" value="TreeGrafter"/>
</dbReference>
<evidence type="ECO:0000313" key="4">
    <source>
        <dbReference type="Proteomes" id="UP001321749"/>
    </source>
</evidence>
<dbReference type="PROSITE" id="PS50828">
    <property type="entry name" value="SMR"/>
    <property type="match status" value="1"/>
</dbReference>
<dbReference type="PANTHER" id="PTHR46535:SF1">
    <property type="entry name" value="NEDD4-BINDING PROTEIN 2"/>
    <property type="match status" value="1"/>
</dbReference>
<feature type="domain" description="Smr" evidence="2">
    <location>
        <begin position="344"/>
        <end position="428"/>
    </location>
</feature>
<dbReference type="Gene3D" id="3.30.1370.110">
    <property type="match status" value="1"/>
</dbReference>
<comment type="caution">
    <text evidence="3">The sequence shown here is derived from an EMBL/GenBank/DDBJ whole genome shotgun (WGS) entry which is preliminary data.</text>
</comment>
<reference evidence="3" key="2">
    <citation type="submission" date="2023-06" db="EMBL/GenBank/DDBJ databases">
        <authorList>
            <consortium name="Lawrence Berkeley National Laboratory"/>
            <person name="Mondo S.J."/>
            <person name="Hensen N."/>
            <person name="Bonometti L."/>
            <person name="Westerberg I."/>
            <person name="Brannstrom I.O."/>
            <person name="Guillou S."/>
            <person name="Cros-Aarteil S."/>
            <person name="Calhoun S."/>
            <person name="Haridas S."/>
            <person name="Kuo A."/>
            <person name="Pangilinan J."/>
            <person name="Riley R."/>
            <person name="Labutti K."/>
            <person name="Andreopoulos B."/>
            <person name="Lipzen A."/>
            <person name="Chen C."/>
            <person name="Yanf M."/>
            <person name="Daum C."/>
            <person name="Ng V."/>
            <person name="Clum A."/>
            <person name="Steindorff A."/>
            <person name="Ohm R."/>
            <person name="Martin F."/>
            <person name="Silar P."/>
            <person name="Natvig D."/>
            <person name="Lalanne C."/>
            <person name="Gautier V."/>
            <person name="Ament-Velasquez S.L."/>
            <person name="Kruys A."/>
            <person name="Hutchinson M.I."/>
            <person name="Powell A.J."/>
            <person name="Barry K."/>
            <person name="Miller A.N."/>
            <person name="Grigoriev I.V."/>
            <person name="Debuchy R."/>
            <person name="Gladieux P."/>
            <person name="Thoren M.H."/>
            <person name="Johannesson H."/>
        </authorList>
    </citation>
    <scope>NUCLEOTIDE SEQUENCE</scope>
    <source>
        <strain evidence="3">PSN324</strain>
    </source>
</reference>
<feature type="region of interest" description="Disordered" evidence="1">
    <location>
        <begin position="196"/>
        <end position="219"/>
    </location>
</feature>
<organism evidence="3 4">
    <name type="scientific">Cladorrhinum samala</name>
    <dbReference type="NCBI Taxonomy" id="585594"/>
    <lineage>
        <taxon>Eukaryota</taxon>
        <taxon>Fungi</taxon>
        <taxon>Dikarya</taxon>
        <taxon>Ascomycota</taxon>
        <taxon>Pezizomycotina</taxon>
        <taxon>Sordariomycetes</taxon>
        <taxon>Sordariomycetidae</taxon>
        <taxon>Sordariales</taxon>
        <taxon>Podosporaceae</taxon>
        <taxon>Cladorrhinum</taxon>
    </lineage>
</organism>
<sequence length="428" mass="46513">MRNVAPPRTGGDSAEQNRKRLLDEFGSVLDESLIILIVEERDIVKDFQEIRDVLKQLAEDASAEAATGFDPSGLGHNVPELEQLRLDETTTSGGGKTPVSGISEESADHTSTTFSSDLSSEHAESHNLTDLTDLSDDEKVRQLQGIFIDRFKEHTLKFVLKQNKGNLDRTFDDLLTKQYLEDSGDHAKGIDAFFMPHAPAQKSRKGKKSKSGSSKPKTTKLAISYKTTPTDANEELQGAKDFVQPLGSRSAAGTTKRYQPPILPSLSIPTYSAQPAAVTSPTGPLDYGAAHIRSAAALSRKGPLGRQAAAVYTERAREANRSAMVQSSILADNHVRKQSSDSMVDLHGVFVLDGVRIARQHVWGWWNNLEGENRAARAKQEGFTVVTGLGKHSAGGVSRLRQAVAAMLKNDGWKVETLTGSFLVLGRV</sequence>
<feature type="region of interest" description="Disordered" evidence="1">
    <location>
        <begin position="87"/>
        <end position="122"/>
    </location>
</feature>
<dbReference type="PANTHER" id="PTHR46535">
    <property type="entry name" value="NEDD4-BINDING PROTEIN 2"/>
    <property type="match status" value="1"/>
</dbReference>
<dbReference type="GO" id="GO:0005634">
    <property type="term" value="C:nucleus"/>
    <property type="evidence" value="ECO:0007669"/>
    <property type="project" value="TreeGrafter"/>
</dbReference>
<dbReference type="SUPFAM" id="SSF160443">
    <property type="entry name" value="SMR domain-like"/>
    <property type="match status" value="1"/>
</dbReference>
<dbReference type="CDD" id="cd14279">
    <property type="entry name" value="CUE"/>
    <property type="match status" value="1"/>
</dbReference>
<accession>A0AAV9HEW3</accession>
<reference evidence="3" key="1">
    <citation type="journal article" date="2023" name="Mol. Phylogenet. Evol.">
        <title>Genome-scale phylogeny and comparative genomics of the fungal order Sordariales.</title>
        <authorList>
            <person name="Hensen N."/>
            <person name="Bonometti L."/>
            <person name="Westerberg I."/>
            <person name="Brannstrom I.O."/>
            <person name="Guillou S."/>
            <person name="Cros-Aarteil S."/>
            <person name="Calhoun S."/>
            <person name="Haridas S."/>
            <person name="Kuo A."/>
            <person name="Mondo S."/>
            <person name="Pangilinan J."/>
            <person name="Riley R."/>
            <person name="LaButti K."/>
            <person name="Andreopoulos B."/>
            <person name="Lipzen A."/>
            <person name="Chen C."/>
            <person name="Yan M."/>
            <person name="Daum C."/>
            <person name="Ng V."/>
            <person name="Clum A."/>
            <person name="Steindorff A."/>
            <person name="Ohm R.A."/>
            <person name="Martin F."/>
            <person name="Silar P."/>
            <person name="Natvig D.O."/>
            <person name="Lalanne C."/>
            <person name="Gautier V."/>
            <person name="Ament-Velasquez S.L."/>
            <person name="Kruys A."/>
            <person name="Hutchinson M.I."/>
            <person name="Powell A.J."/>
            <person name="Barry K."/>
            <person name="Miller A.N."/>
            <person name="Grigoriev I.V."/>
            <person name="Debuchy R."/>
            <person name="Gladieux P."/>
            <person name="Hiltunen Thoren M."/>
            <person name="Johannesson H."/>
        </authorList>
    </citation>
    <scope>NUCLEOTIDE SEQUENCE</scope>
    <source>
        <strain evidence="3">PSN324</strain>
    </source>
</reference>
<evidence type="ECO:0000256" key="1">
    <source>
        <dbReference type="SAM" id="MobiDB-lite"/>
    </source>
</evidence>
<dbReference type="InterPro" id="IPR036063">
    <property type="entry name" value="Smr_dom_sf"/>
</dbReference>
<keyword evidence="4" id="KW-1185">Reference proteome</keyword>
<name>A0AAV9HEW3_9PEZI</name>
<protein>
    <recommendedName>
        <fullName evidence="2">Smr domain-containing protein</fullName>
    </recommendedName>
</protein>
<evidence type="ECO:0000259" key="2">
    <source>
        <dbReference type="PROSITE" id="PS50828"/>
    </source>
</evidence>
<dbReference type="Proteomes" id="UP001321749">
    <property type="component" value="Unassembled WGS sequence"/>
</dbReference>
<gene>
    <name evidence="3" type="ORF">QBC42DRAFT_277399</name>
</gene>
<evidence type="ECO:0000313" key="3">
    <source>
        <dbReference type="EMBL" id="KAK4458128.1"/>
    </source>
</evidence>
<proteinExistence type="predicted"/>
<dbReference type="InterPro" id="IPR002625">
    <property type="entry name" value="Smr_dom"/>
</dbReference>
<dbReference type="EMBL" id="MU865081">
    <property type="protein sequence ID" value="KAK4458128.1"/>
    <property type="molecule type" value="Genomic_DNA"/>
</dbReference>
<dbReference type="AlphaFoldDB" id="A0AAV9HEW3"/>
<feature type="compositionally biased region" description="Polar residues" evidence="1">
    <location>
        <begin position="109"/>
        <end position="118"/>
    </location>
</feature>